<dbReference type="AlphaFoldDB" id="A0A564Y4Y4"/>
<dbReference type="EMBL" id="CABIJS010000066">
    <property type="protein sequence ID" value="VUZ41564.1"/>
    <property type="molecule type" value="Genomic_DNA"/>
</dbReference>
<proteinExistence type="predicted"/>
<organism evidence="1 2">
    <name type="scientific">Hymenolepis diminuta</name>
    <name type="common">Rat tapeworm</name>
    <dbReference type="NCBI Taxonomy" id="6216"/>
    <lineage>
        <taxon>Eukaryota</taxon>
        <taxon>Metazoa</taxon>
        <taxon>Spiralia</taxon>
        <taxon>Lophotrochozoa</taxon>
        <taxon>Platyhelminthes</taxon>
        <taxon>Cestoda</taxon>
        <taxon>Eucestoda</taxon>
        <taxon>Cyclophyllidea</taxon>
        <taxon>Hymenolepididae</taxon>
        <taxon>Hymenolepis</taxon>
    </lineage>
</organism>
<name>A0A564Y4Y4_HYMDI</name>
<evidence type="ECO:0000313" key="1">
    <source>
        <dbReference type="EMBL" id="VUZ41564.1"/>
    </source>
</evidence>
<evidence type="ECO:0000313" key="2">
    <source>
        <dbReference type="Proteomes" id="UP000321570"/>
    </source>
</evidence>
<reference evidence="1 2" key="1">
    <citation type="submission" date="2019-07" db="EMBL/GenBank/DDBJ databases">
        <authorList>
            <person name="Jastrzebski P J."/>
            <person name="Paukszto L."/>
            <person name="Jastrzebski P J."/>
        </authorList>
    </citation>
    <scope>NUCLEOTIDE SEQUENCE [LARGE SCALE GENOMIC DNA]</scope>
    <source>
        <strain evidence="1 2">WMS-il1</strain>
    </source>
</reference>
<gene>
    <name evidence="1" type="ORF">WMSIL1_LOCUS2452</name>
</gene>
<protein>
    <submittedName>
        <fullName evidence="1">Uncharacterized protein</fullName>
    </submittedName>
</protein>
<accession>A0A564Y4Y4</accession>
<dbReference type="Proteomes" id="UP000321570">
    <property type="component" value="Unassembled WGS sequence"/>
</dbReference>
<sequence length="128" mass="14771">MLEDILLTELVAIADQFNHHSNELLHYENCIDRRLTLSSKGSENIKFLFYLTPTYPCGGGKMYVYRDSVRLIRHRVHFKSLSQIIVVIMGFLAERSGKPMPYFASKFSPNTFAEYVKNHPDIPSIAFI</sequence>
<keyword evidence="2" id="KW-1185">Reference proteome</keyword>